<organism evidence="2 3">
    <name type="scientific">Fusarium austroafricanum</name>
    <dbReference type="NCBI Taxonomy" id="2364996"/>
    <lineage>
        <taxon>Eukaryota</taxon>
        <taxon>Fungi</taxon>
        <taxon>Dikarya</taxon>
        <taxon>Ascomycota</taxon>
        <taxon>Pezizomycotina</taxon>
        <taxon>Sordariomycetes</taxon>
        <taxon>Hypocreomycetidae</taxon>
        <taxon>Hypocreales</taxon>
        <taxon>Nectriaceae</taxon>
        <taxon>Fusarium</taxon>
        <taxon>Fusarium concolor species complex</taxon>
    </lineage>
</organism>
<reference evidence="2" key="1">
    <citation type="submission" date="2020-01" db="EMBL/GenBank/DDBJ databases">
        <title>Identification and distribution of gene clusters putatively required for synthesis of sphingolipid metabolism inhibitors in phylogenetically diverse species of the filamentous fungus Fusarium.</title>
        <authorList>
            <person name="Kim H.-S."/>
            <person name="Busman M."/>
            <person name="Brown D.W."/>
            <person name="Divon H."/>
            <person name="Uhlig S."/>
            <person name="Proctor R.H."/>
        </authorList>
    </citation>
    <scope>NUCLEOTIDE SEQUENCE</scope>
    <source>
        <strain evidence="2">NRRL 53441</strain>
    </source>
</reference>
<feature type="region of interest" description="Disordered" evidence="1">
    <location>
        <begin position="1"/>
        <end position="35"/>
    </location>
</feature>
<evidence type="ECO:0000313" key="3">
    <source>
        <dbReference type="Proteomes" id="UP000605986"/>
    </source>
</evidence>
<sequence>MANQRDTSMSSFDTAQNGDSQRGAAFPPPSSSPINHLLEHYRQRLMDPQAPTSTSFQLSSQHFDEYKEQISSLFRRYDYDHNRGIITVRMPSETHDGFAWRLSKRLEHTEHGALKQKWKREPDISIRQQNTPFPGCVIEVAYSQSSNDLQRLATDYFIQTDGAIQLFIFVDLKEMARISILRCIGHKIEWVMNAVEFQAANKEPANTKKHLRLNVRDFVRKTEADRYPNHDIEIPFLDLHKMLCEARRNSLIKKSIDVSVLEESDKEWVFPVDFGMPRDPVRNGDGPFNGNQVSSEVTKREGPYDLRPRE</sequence>
<accession>A0A8H4KNY5</accession>
<comment type="caution">
    <text evidence="2">The sequence shown here is derived from an EMBL/GenBank/DDBJ whole genome shotgun (WGS) entry which is preliminary data.</text>
</comment>
<dbReference type="Proteomes" id="UP000605986">
    <property type="component" value="Unassembled WGS sequence"/>
</dbReference>
<feature type="region of interest" description="Disordered" evidence="1">
    <location>
        <begin position="277"/>
        <end position="310"/>
    </location>
</feature>
<keyword evidence="3" id="KW-1185">Reference proteome</keyword>
<feature type="compositionally biased region" description="Polar residues" evidence="1">
    <location>
        <begin position="1"/>
        <end position="20"/>
    </location>
</feature>
<dbReference type="EMBL" id="JAADJG010000156">
    <property type="protein sequence ID" value="KAF4453341.1"/>
    <property type="molecule type" value="Genomic_DNA"/>
</dbReference>
<gene>
    <name evidence="2" type="ORF">F53441_3969</name>
</gene>
<evidence type="ECO:0000256" key="1">
    <source>
        <dbReference type="SAM" id="MobiDB-lite"/>
    </source>
</evidence>
<proteinExistence type="predicted"/>
<name>A0A8H4KNY5_9HYPO</name>
<dbReference type="OrthoDB" id="3485856at2759"/>
<feature type="compositionally biased region" description="Basic and acidic residues" evidence="1">
    <location>
        <begin position="297"/>
        <end position="310"/>
    </location>
</feature>
<evidence type="ECO:0000313" key="2">
    <source>
        <dbReference type="EMBL" id="KAF4453341.1"/>
    </source>
</evidence>
<dbReference type="AlphaFoldDB" id="A0A8H4KNY5"/>
<protein>
    <submittedName>
        <fullName evidence="2">Uncharacterized protein</fullName>
    </submittedName>
</protein>